<feature type="domain" description="Methyl-accepting transducer" evidence="11">
    <location>
        <begin position="246"/>
        <end position="438"/>
    </location>
</feature>
<dbReference type="InterPro" id="IPR013656">
    <property type="entry name" value="PAS_4"/>
</dbReference>
<dbReference type="SUPFAM" id="SSF55785">
    <property type="entry name" value="PYP-like sensor domain (PAS domain)"/>
    <property type="match status" value="2"/>
</dbReference>
<proteinExistence type="predicted"/>
<evidence type="ECO:0000313" key="13">
    <source>
        <dbReference type="EMBL" id="OCX22593.1"/>
    </source>
</evidence>
<dbReference type="PANTHER" id="PTHR32089">
    <property type="entry name" value="METHYL-ACCEPTING CHEMOTAXIS PROTEIN MCPB"/>
    <property type="match status" value="1"/>
</dbReference>
<protein>
    <submittedName>
        <fullName evidence="13">Chemotaxis protein</fullName>
    </submittedName>
</protein>
<dbReference type="PROSITE" id="PS50112">
    <property type="entry name" value="PAS"/>
    <property type="match status" value="1"/>
</dbReference>
<keyword evidence="4" id="KW-0812">Transmembrane</keyword>
<evidence type="ECO:0000256" key="8">
    <source>
        <dbReference type="ARBA" id="ARBA00023224"/>
    </source>
</evidence>
<keyword evidence="3" id="KW-0488">Methylation</keyword>
<dbReference type="NCBIfam" id="TIGR00229">
    <property type="entry name" value="sensory_box"/>
    <property type="match status" value="2"/>
</dbReference>
<dbReference type="InterPro" id="IPR001610">
    <property type="entry name" value="PAC"/>
</dbReference>
<dbReference type="AlphaFoldDB" id="A0A1C2E6P9"/>
<keyword evidence="5" id="KW-0418">Kinase</keyword>
<comment type="subcellular location">
    <subcellularLocation>
        <location evidence="1">Cell membrane</location>
    </subcellularLocation>
</comment>
<accession>A0A1C2E6P9</accession>
<dbReference type="PROSITE" id="PS50111">
    <property type="entry name" value="CHEMOTAXIS_TRANSDUC_2"/>
    <property type="match status" value="1"/>
</dbReference>
<keyword evidence="8 9" id="KW-0807">Transducer</keyword>
<evidence type="ECO:0000256" key="3">
    <source>
        <dbReference type="ARBA" id="ARBA00022481"/>
    </source>
</evidence>
<dbReference type="SMART" id="SM00091">
    <property type="entry name" value="PAS"/>
    <property type="match status" value="2"/>
</dbReference>
<evidence type="ECO:0000256" key="10">
    <source>
        <dbReference type="SAM" id="Coils"/>
    </source>
</evidence>
<keyword evidence="6" id="KW-1133">Transmembrane helix</keyword>
<dbReference type="OrthoDB" id="9765776at2"/>
<dbReference type="GO" id="GO:0007165">
    <property type="term" value="P:signal transduction"/>
    <property type="evidence" value="ECO:0007669"/>
    <property type="project" value="UniProtKB-KW"/>
</dbReference>
<dbReference type="GO" id="GO:0016301">
    <property type="term" value="F:kinase activity"/>
    <property type="evidence" value="ECO:0007669"/>
    <property type="project" value="UniProtKB-KW"/>
</dbReference>
<dbReference type="InterPro" id="IPR000014">
    <property type="entry name" value="PAS"/>
</dbReference>
<keyword evidence="2" id="KW-1003">Cell membrane</keyword>
<evidence type="ECO:0000256" key="5">
    <source>
        <dbReference type="ARBA" id="ARBA00022777"/>
    </source>
</evidence>
<evidence type="ECO:0000256" key="1">
    <source>
        <dbReference type="ARBA" id="ARBA00004236"/>
    </source>
</evidence>
<evidence type="ECO:0000256" key="4">
    <source>
        <dbReference type="ARBA" id="ARBA00022692"/>
    </source>
</evidence>
<dbReference type="Pfam" id="PF00015">
    <property type="entry name" value="MCPsignal"/>
    <property type="match status" value="1"/>
</dbReference>
<dbReference type="Pfam" id="PF08447">
    <property type="entry name" value="PAS_3"/>
    <property type="match status" value="1"/>
</dbReference>
<evidence type="ECO:0000256" key="6">
    <source>
        <dbReference type="ARBA" id="ARBA00022989"/>
    </source>
</evidence>
<evidence type="ECO:0000256" key="2">
    <source>
        <dbReference type="ARBA" id="ARBA00022475"/>
    </source>
</evidence>
<sequence>MFNTRLKNRIQQLEKQLGALEQVKATLDLETVSVTLDAGGVILEVNAQFEKELGFKQAELVGRTLREFSPSELQGDVHQRRALDAIAEGKHYSGTLRLCSHDGRHVWLRAMVIPFAGESGRVERIVMYSSVLTRTIEASRENEALVGALMRSTAVIEFSLDGVVLTANQNFLSAMGYTLPQILGKHHRIFCVPSDAQSEEYDRFWQTLRQASYVAGRFCRVDKFGNEVWLEASYNPIVDANGKLYKIAKLATVITDQVIRERAVSEAAGMAHGTSVRTNTSAQQGREVIQNTVTTLNTLSALMEDAAHGIEALDAQSQEIGTIVKTIGSIADQTNLLALNAAIEAARAGEQGRGFAVVADEVRNLALRTTKATAEIFEVVKNNQVLASSAVTLIGKSKQQAGAALDLASEADEVIKDIQQGANSVVVAVEQFSGQAGQ</sequence>
<dbReference type="GO" id="GO:0005886">
    <property type="term" value="C:plasma membrane"/>
    <property type="evidence" value="ECO:0007669"/>
    <property type="project" value="UniProtKB-SubCell"/>
</dbReference>
<dbReference type="EMBL" id="MDEN01000059">
    <property type="protein sequence ID" value="OCX22593.1"/>
    <property type="molecule type" value="Genomic_DNA"/>
</dbReference>
<dbReference type="InterPro" id="IPR013655">
    <property type="entry name" value="PAS_fold_3"/>
</dbReference>
<keyword evidence="7" id="KW-0472">Membrane</keyword>
<reference evidence="13 14" key="1">
    <citation type="submission" date="2016-08" db="EMBL/GenBank/DDBJ databases">
        <title>Whole genome sequence of Pseudomonas graminis strain UASWS1507, a potential biological control agent for agriculture.</title>
        <authorList>
            <person name="Crovadore J."/>
            <person name="Calmin G."/>
            <person name="Chablais R."/>
            <person name="Cochard B."/>
            <person name="Lefort F."/>
        </authorList>
    </citation>
    <scope>NUCLEOTIDE SEQUENCE [LARGE SCALE GENOMIC DNA]</scope>
    <source>
        <strain evidence="13 14">UASWS1507</strain>
    </source>
</reference>
<feature type="coiled-coil region" evidence="10">
    <location>
        <begin position="3"/>
        <end position="30"/>
    </location>
</feature>
<dbReference type="SMART" id="SM00086">
    <property type="entry name" value="PAC"/>
    <property type="match status" value="2"/>
</dbReference>
<dbReference type="SUPFAM" id="SSF58104">
    <property type="entry name" value="Methyl-accepting chemotaxis protein (MCP) signaling domain"/>
    <property type="match status" value="1"/>
</dbReference>
<keyword evidence="10" id="KW-0175">Coiled coil</keyword>
<dbReference type="CDD" id="cd00130">
    <property type="entry name" value="PAS"/>
    <property type="match status" value="2"/>
</dbReference>
<dbReference type="GO" id="GO:0006935">
    <property type="term" value="P:chemotaxis"/>
    <property type="evidence" value="ECO:0007669"/>
    <property type="project" value="UniProtKB-ARBA"/>
</dbReference>
<feature type="domain" description="PAS" evidence="12">
    <location>
        <begin position="19"/>
        <end position="90"/>
    </location>
</feature>
<evidence type="ECO:0000256" key="9">
    <source>
        <dbReference type="PROSITE-ProRule" id="PRU00284"/>
    </source>
</evidence>
<evidence type="ECO:0000256" key="7">
    <source>
        <dbReference type="ARBA" id="ARBA00023136"/>
    </source>
</evidence>
<evidence type="ECO:0000259" key="12">
    <source>
        <dbReference type="PROSITE" id="PS50112"/>
    </source>
</evidence>
<name>A0A1C2E6P9_9PSED</name>
<dbReference type="Pfam" id="PF08448">
    <property type="entry name" value="PAS_4"/>
    <property type="match status" value="1"/>
</dbReference>
<dbReference type="InterPro" id="IPR004089">
    <property type="entry name" value="MCPsignal_dom"/>
</dbReference>
<dbReference type="Proteomes" id="UP000095143">
    <property type="component" value="Unassembled WGS sequence"/>
</dbReference>
<dbReference type="InterPro" id="IPR035965">
    <property type="entry name" value="PAS-like_dom_sf"/>
</dbReference>
<evidence type="ECO:0000259" key="11">
    <source>
        <dbReference type="PROSITE" id="PS50111"/>
    </source>
</evidence>
<gene>
    <name evidence="13" type="ORF">BBI10_08795</name>
</gene>
<comment type="caution">
    <text evidence="13">The sequence shown here is derived from an EMBL/GenBank/DDBJ whole genome shotgun (WGS) entry which is preliminary data.</text>
</comment>
<dbReference type="Gene3D" id="3.30.450.20">
    <property type="entry name" value="PAS domain"/>
    <property type="match status" value="2"/>
</dbReference>
<organism evidence="13 14">
    <name type="scientific">Pseudomonas graminis</name>
    <dbReference type="NCBI Taxonomy" id="158627"/>
    <lineage>
        <taxon>Bacteria</taxon>
        <taxon>Pseudomonadati</taxon>
        <taxon>Pseudomonadota</taxon>
        <taxon>Gammaproteobacteria</taxon>
        <taxon>Pseudomonadales</taxon>
        <taxon>Pseudomonadaceae</taxon>
        <taxon>Pseudomonas</taxon>
    </lineage>
</organism>
<dbReference type="SMART" id="SM00283">
    <property type="entry name" value="MA"/>
    <property type="match status" value="1"/>
</dbReference>
<dbReference type="Gene3D" id="1.10.287.950">
    <property type="entry name" value="Methyl-accepting chemotaxis protein"/>
    <property type="match status" value="1"/>
</dbReference>
<dbReference type="PANTHER" id="PTHR32089:SF112">
    <property type="entry name" value="LYSOZYME-LIKE PROTEIN-RELATED"/>
    <property type="match status" value="1"/>
</dbReference>
<evidence type="ECO:0000313" key="14">
    <source>
        <dbReference type="Proteomes" id="UP000095143"/>
    </source>
</evidence>
<keyword evidence="5" id="KW-0808">Transferase</keyword>